<keyword evidence="5 15" id="KW-0812">Transmembrane</keyword>
<dbReference type="RefSeq" id="XP_005091547.1">
    <property type="nucleotide sequence ID" value="XM_005091490.3"/>
</dbReference>
<dbReference type="Gene3D" id="1.20.1070.10">
    <property type="entry name" value="Rhodopsin 7-helix transmembrane proteins"/>
    <property type="match status" value="1"/>
</dbReference>
<evidence type="ECO:0000256" key="1">
    <source>
        <dbReference type="ARBA" id="ARBA00004309"/>
    </source>
</evidence>
<evidence type="ECO:0000256" key="16">
    <source>
        <dbReference type="SAM" id="MobiDB-lite"/>
    </source>
</evidence>
<name>A0ABM0JE11_APLCA</name>
<evidence type="ECO:0000256" key="15">
    <source>
        <dbReference type="RuleBase" id="RU000688"/>
    </source>
</evidence>
<evidence type="ECO:0000259" key="18">
    <source>
        <dbReference type="PROSITE" id="PS50262"/>
    </source>
</evidence>
<keyword evidence="4" id="KW-1003">Cell membrane</keyword>
<feature type="region of interest" description="Disordered" evidence="16">
    <location>
        <begin position="255"/>
        <end position="281"/>
    </location>
</feature>
<feature type="transmembrane region" description="Helical" evidence="17">
    <location>
        <begin position="50"/>
        <end position="74"/>
    </location>
</feature>
<keyword evidence="14" id="KW-0966">Cell projection</keyword>
<evidence type="ECO:0000256" key="3">
    <source>
        <dbReference type="ARBA" id="ARBA00022473"/>
    </source>
</evidence>
<dbReference type="PANTHER" id="PTHR22752">
    <property type="entry name" value="G PROTEIN-COUPLED RECEPTOR"/>
    <property type="match status" value="1"/>
</dbReference>
<evidence type="ECO:0000313" key="20">
    <source>
        <dbReference type="RefSeq" id="XP_005091547.1"/>
    </source>
</evidence>
<evidence type="ECO:0000256" key="2">
    <source>
        <dbReference type="ARBA" id="ARBA00004651"/>
    </source>
</evidence>
<dbReference type="GeneID" id="101849666"/>
<evidence type="ECO:0000256" key="6">
    <source>
        <dbReference type="ARBA" id="ARBA00022989"/>
    </source>
</evidence>
<dbReference type="PROSITE" id="PS50262">
    <property type="entry name" value="G_PROTEIN_RECEP_F1_2"/>
    <property type="match status" value="1"/>
</dbReference>
<organism evidence="19 20">
    <name type="scientific">Aplysia californica</name>
    <name type="common">California sea hare</name>
    <dbReference type="NCBI Taxonomy" id="6500"/>
    <lineage>
        <taxon>Eukaryota</taxon>
        <taxon>Metazoa</taxon>
        <taxon>Spiralia</taxon>
        <taxon>Lophotrochozoa</taxon>
        <taxon>Mollusca</taxon>
        <taxon>Gastropoda</taxon>
        <taxon>Heterobranchia</taxon>
        <taxon>Euthyneura</taxon>
        <taxon>Tectipleura</taxon>
        <taxon>Aplysiida</taxon>
        <taxon>Aplysioidea</taxon>
        <taxon>Aplysiidae</taxon>
        <taxon>Aplysia</taxon>
    </lineage>
</organism>
<dbReference type="InterPro" id="IPR000276">
    <property type="entry name" value="GPCR_Rhodpsn"/>
</dbReference>
<feature type="transmembrane region" description="Helical" evidence="17">
    <location>
        <begin position="308"/>
        <end position="328"/>
    </location>
</feature>
<protein>
    <submittedName>
        <fullName evidence="20">G-protein coupled receptor 161</fullName>
    </submittedName>
</protein>
<feature type="transmembrane region" description="Helical" evidence="17">
    <location>
        <begin position="348"/>
        <end position="367"/>
    </location>
</feature>
<keyword evidence="6 17" id="KW-1133">Transmembrane helix</keyword>
<keyword evidence="7 15" id="KW-0297">G-protein coupled receptor</keyword>
<keyword evidence="13 15" id="KW-0807">Transducer</keyword>
<feature type="transmembrane region" description="Helical" evidence="17">
    <location>
        <begin position="165"/>
        <end position="185"/>
    </location>
</feature>
<evidence type="ECO:0000256" key="17">
    <source>
        <dbReference type="SAM" id="Phobius"/>
    </source>
</evidence>
<dbReference type="Pfam" id="PF00001">
    <property type="entry name" value="7tm_1"/>
    <property type="match status" value="1"/>
</dbReference>
<feature type="compositionally biased region" description="Polar residues" evidence="16">
    <location>
        <begin position="255"/>
        <end position="273"/>
    </location>
</feature>
<evidence type="ECO:0000256" key="12">
    <source>
        <dbReference type="ARBA" id="ARBA00023180"/>
    </source>
</evidence>
<comment type="subcellular location">
    <subcellularLocation>
        <location evidence="2">Cell membrane</location>
        <topology evidence="2">Multi-pass membrane protein</topology>
    </subcellularLocation>
    <subcellularLocation>
        <location evidence="1">Cell projection</location>
        <location evidence="1">Cilium membrane</location>
    </subcellularLocation>
</comment>
<dbReference type="InterPro" id="IPR017452">
    <property type="entry name" value="GPCR_Rhodpsn_7TM"/>
</dbReference>
<evidence type="ECO:0000256" key="14">
    <source>
        <dbReference type="ARBA" id="ARBA00023273"/>
    </source>
</evidence>
<evidence type="ECO:0000256" key="11">
    <source>
        <dbReference type="ARBA" id="ARBA00023170"/>
    </source>
</evidence>
<sequence>MALSRNGSSADHLVMRNNVNVIVNTVGAAGGTAQPGGCDAGAEMTQAETAVMSAILVLVFLSSLVANAFVFVVFCKRKTLSMSNRFVANLTVCNCLNTLLVVPFAFSSLLTKQWVFGEVWCVCTGFLMNVVVSASIFTLAVISIDRYFAVVTPLHYSMRLTSRRCYGFIVCIWVLAILISAPPLLGWNSMQFQLHKMVCTVKWSSVSGSDRYYTFFMISFSFLLPLIAMLWTYARIFRAARGNIVRARRNSVIRGSSSAPCQSDENGQQQTTPINSRRRSSSVPIIRRLSQSSSRSSSLLWRKEEWKAAVTSFLVLFSFAVCWTPYFVVMGIEAGLGEESPLYPIVSHISTVLAMFSCACNPLVYVFRSKIVRRELKAIVQGGRGGGGHELCIPHELPRRASVVRNESGRSLRSMGDLEEDVEAERTEEEKLHSLVCKKSLVARTKAQEAALPCSDTCSTLLTCSSCNSMKD</sequence>
<reference evidence="20" key="1">
    <citation type="submission" date="2025-08" db="UniProtKB">
        <authorList>
            <consortium name="RefSeq"/>
        </authorList>
    </citation>
    <scope>IDENTIFICATION</scope>
</reference>
<evidence type="ECO:0000256" key="7">
    <source>
        <dbReference type="ARBA" id="ARBA00023040"/>
    </source>
</evidence>
<evidence type="ECO:0000256" key="4">
    <source>
        <dbReference type="ARBA" id="ARBA00022475"/>
    </source>
</evidence>
<evidence type="ECO:0000256" key="8">
    <source>
        <dbReference type="ARBA" id="ARBA00023069"/>
    </source>
</evidence>
<dbReference type="PROSITE" id="PS00237">
    <property type="entry name" value="G_PROTEIN_RECEP_F1_1"/>
    <property type="match status" value="1"/>
</dbReference>
<dbReference type="CDD" id="cd00637">
    <property type="entry name" value="7tm_classA_rhodopsin-like"/>
    <property type="match status" value="1"/>
</dbReference>
<feature type="transmembrane region" description="Helical" evidence="17">
    <location>
        <begin position="126"/>
        <end position="144"/>
    </location>
</feature>
<keyword evidence="12" id="KW-0325">Glycoprotein</keyword>
<feature type="domain" description="G-protein coupled receptors family 1 profile" evidence="18">
    <location>
        <begin position="66"/>
        <end position="365"/>
    </location>
</feature>
<comment type="similarity">
    <text evidence="15">Belongs to the G-protein coupled receptor 1 family.</text>
</comment>
<dbReference type="PRINTS" id="PR00237">
    <property type="entry name" value="GPCRRHODOPSN"/>
</dbReference>
<evidence type="ECO:0000313" key="19">
    <source>
        <dbReference type="Proteomes" id="UP000694888"/>
    </source>
</evidence>
<evidence type="ECO:0000256" key="13">
    <source>
        <dbReference type="ARBA" id="ARBA00023224"/>
    </source>
</evidence>
<dbReference type="SUPFAM" id="SSF81321">
    <property type="entry name" value="Family A G protein-coupled receptor-like"/>
    <property type="match status" value="1"/>
</dbReference>
<evidence type="ECO:0000256" key="10">
    <source>
        <dbReference type="ARBA" id="ARBA00023157"/>
    </source>
</evidence>
<evidence type="ECO:0000256" key="9">
    <source>
        <dbReference type="ARBA" id="ARBA00023136"/>
    </source>
</evidence>
<keyword evidence="8" id="KW-0969">Cilium</keyword>
<evidence type="ECO:0000256" key="5">
    <source>
        <dbReference type="ARBA" id="ARBA00022692"/>
    </source>
</evidence>
<accession>A0ABM0JE11</accession>
<keyword evidence="19" id="KW-1185">Reference proteome</keyword>
<proteinExistence type="inferred from homology"/>
<feature type="transmembrane region" description="Helical" evidence="17">
    <location>
        <begin position="212"/>
        <end position="234"/>
    </location>
</feature>
<keyword evidence="11 15" id="KW-0675">Receptor</keyword>
<keyword evidence="10" id="KW-1015">Disulfide bond</keyword>
<dbReference type="PANTHER" id="PTHR22752:SF10">
    <property type="entry name" value="G-PROTEIN COUPLED RECEPTOR 161"/>
    <property type="match status" value="1"/>
</dbReference>
<dbReference type="Proteomes" id="UP000694888">
    <property type="component" value="Unplaced"/>
</dbReference>
<keyword evidence="9 17" id="KW-0472">Membrane</keyword>
<gene>
    <name evidence="20" type="primary">LOC101849666</name>
</gene>
<keyword evidence="3" id="KW-0217">Developmental protein</keyword>
<feature type="transmembrane region" description="Helical" evidence="17">
    <location>
        <begin position="86"/>
        <end position="106"/>
    </location>
</feature>